<evidence type="ECO:0000256" key="2">
    <source>
        <dbReference type="ARBA" id="ARBA00006706"/>
    </source>
</evidence>
<evidence type="ECO:0000313" key="7">
    <source>
        <dbReference type="EMBL" id="AID37512.1"/>
    </source>
</evidence>
<dbReference type="PROSITE" id="PS00723">
    <property type="entry name" value="POLYPRENYL_SYNTHASE_1"/>
    <property type="match status" value="1"/>
</dbReference>
<sequence>MIKQIQEPILEEMKLFDKNWGSYLQRKVPMLKRLINYIIHHKGKQIRPMLVFLIAKMLGTVTEKTHYTAVLIELIHTATLIHDDVVDGSPLRRGFSSINALWKNKIAVLFGDYLLSEGLIIATKIDNSYLFKIISKTIRKIIESELLQIETSIYITENKYEKIIRDKTASLISACCEGGACSMGADEETCFKMKKFGEIIGLSFQIKDDLFDYSQDIPIGKPIGIDFKERKITLPLIHVLSKSNSKDKKWIIDSIKYHNNDTQRVQEIIKFVKKNGGINYAIKKMNEFRQEALKLLEQFPENPSKIALKTMVNYIIERQY</sequence>
<dbReference type="STRING" id="1415657.FNIIJ_260"/>
<evidence type="ECO:0000256" key="4">
    <source>
        <dbReference type="ARBA" id="ARBA00022723"/>
    </source>
</evidence>
<dbReference type="PROSITE" id="PS00444">
    <property type="entry name" value="POLYPRENYL_SYNTHASE_2"/>
    <property type="match status" value="1"/>
</dbReference>
<comment type="similarity">
    <text evidence="2 6">Belongs to the FPP/GGPP synthase family.</text>
</comment>
<dbReference type="GO" id="GO:0004659">
    <property type="term" value="F:prenyltransferase activity"/>
    <property type="evidence" value="ECO:0007669"/>
    <property type="project" value="InterPro"/>
</dbReference>
<dbReference type="AlphaFoldDB" id="A0A068DQI5"/>
<dbReference type="SUPFAM" id="SSF48576">
    <property type="entry name" value="Terpenoid synthases"/>
    <property type="match status" value="1"/>
</dbReference>
<evidence type="ECO:0000256" key="6">
    <source>
        <dbReference type="RuleBase" id="RU004466"/>
    </source>
</evidence>
<comment type="cofactor">
    <cofactor evidence="1">
        <name>Mg(2+)</name>
        <dbReference type="ChEBI" id="CHEBI:18420"/>
    </cofactor>
</comment>
<organism evidence="7 8">
    <name type="scientific">Candidatus Walczuchella monophlebidarum</name>
    <dbReference type="NCBI Taxonomy" id="1415657"/>
    <lineage>
        <taxon>Bacteria</taxon>
        <taxon>Pseudomonadati</taxon>
        <taxon>Bacteroidota</taxon>
        <taxon>Flavobacteriia</taxon>
        <taxon>Flavobacteriales</taxon>
        <taxon>Candidatus Walczuchella</taxon>
    </lineage>
</organism>
<dbReference type="GO" id="GO:0046872">
    <property type="term" value="F:metal ion binding"/>
    <property type="evidence" value="ECO:0007669"/>
    <property type="project" value="UniProtKB-KW"/>
</dbReference>
<dbReference type="Pfam" id="PF00348">
    <property type="entry name" value="polyprenyl_synt"/>
    <property type="match status" value="1"/>
</dbReference>
<dbReference type="HOGENOM" id="CLU_014015_2_0_10"/>
<dbReference type="EMBL" id="CP006873">
    <property type="protein sequence ID" value="AID37512.1"/>
    <property type="molecule type" value="Genomic_DNA"/>
</dbReference>
<proteinExistence type="inferred from homology"/>
<keyword evidence="5" id="KW-0460">Magnesium</keyword>
<evidence type="ECO:0000313" key="8">
    <source>
        <dbReference type="Proteomes" id="UP000027148"/>
    </source>
</evidence>
<protein>
    <submittedName>
        <fullName evidence="7">Polyprenyl synthetase</fullName>
    </submittedName>
</protein>
<reference evidence="7 8" key="1">
    <citation type="journal article" date="2014" name="Genome Biol. Evol.">
        <title>Genome sequence of "Candidatus Walczuchella monophlebidarum" the flavobacterial endosymbiont of Llaveia axin axin (Hemiptera: Coccoidea: Monophlebidae).</title>
        <authorList>
            <person name="Rosas-Perez T."/>
            <person name="Rosenblueth M."/>
            <person name="Rincon-Rosales R."/>
            <person name="Mora J."/>
            <person name="Martinez-Romero E."/>
        </authorList>
    </citation>
    <scope>NUCLEOTIDE SEQUENCE [LARGE SCALE GENOMIC DNA]</scope>
    <source>
        <strain evidence="7">FNIIJ</strain>
    </source>
</reference>
<keyword evidence="4" id="KW-0479">Metal-binding</keyword>
<evidence type="ECO:0000256" key="1">
    <source>
        <dbReference type="ARBA" id="ARBA00001946"/>
    </source>
</evidence>
<dbReference type="PANTHER" id="PTHR12001">
    <property type="entry name" value="GERANYLGERANYL PYROPHOSPHATE SYNTHASE"/>
    <property type="match status" value="1"/>
</dbReference>
<dbReference type="Proteomes" id="UP000027148">
    <property type="component" value="Chromosome"/>
</dbReference>
<evidence type="ECO:0000256" key="5">
    <source>
        <dbReference type="ARBA" id="ARBA00022842"/>
    </source>
</evidence>
<name>A0A068DQI5_9FLAO</name>
<dbReference type="GO" id="GO:0008299">
    <property type="term" value="P:isoprenoid biosynthetic process"/>
    <property type="evidence" value="ECO:0007669"/>
    <property type="project" value="InterPro"/>
</dbReference>
<keyword evidence="3 6" id="KW-0808">Transferase</keyword>
<dbReference type="KEGG" id="elv:FNIIJ_260"/>
<dbReference type="InterPro" id="IPR033749">
    <property type="entry name" value="Polyprenyl_synt_CS"/>
</dbReference>
<evidence type="ECO:0000256" key="3">
    <source>
        <dbReference type="ARBA" id="ARBA00022679"/>
    </source>
</evidence>
<dbReference type="Gene3D" id="1.10.600.10">
    <property type="entry name" value="Farnesyl Diphosphate Synthase"/>
    <property type="match status" value="1"/>
</dbReference>
<dbReference type="PANTHER" id="PTHR12001:SF69">
    <property type="entry name" value="ALL TRANS-POLYPRENYL-DIPHOSPHATE SYNTHASE PDSS1"/>
    <property type="match status" value="1"/>
</dbReference>
<dbReference type="InterPro" id="IPR000092">
    <property type="entry name" value="Polyprenyl_synt"/>
</dbReference>
<accession>A0A068DQI5</accession>
<dbReference type="InterPro" id="IPR008949">
    <property type="entry name" value="Isoprenoid_synthase_dom_sf"/>
</dbReference>
<dbReference type="RefSeq" id="WP_233485138.1">
    <property type="nucleotide sequence ID" value="NZ_CP006873.1"/>
</dbReference>
<gene>
    <name evidence="7" type="primary">ispB</name>
    <name evidence="7" type="ORF">FNIIJ_260</name>
</gene>
<dbReference type="CDD" id="cd00685">
    <property type="entry name" value="Trans_IPPS_HT"/>
    <property type="match status" value="1"/>
</dbReference>
<dbReference type="SFLD" id="SFLDS00005">
    <property type="entry name" value="Isoprenoid_Synthase_Type_I"/>
    <property type="match status" value="1"/>
</dbReference>
<keyword evidence="8" id="KW-1185">Reference proteome</keyword>